<evidence type="ECO:0000259" key="1">
    <source>
        <dbReference type="PROSITE" id="PS50812"/>
    </source>
</evidence>
<comment type="caution">
    <text evidence="2">The sequence shown here is derived from an EMBL/GenBank/DDBJ whole genome shotgun (WGS) entry which is preliminary data.</text>
</comment>
<gene>
    <name evidence="2" type="ORF">SteCoe_14586</name>
</gene>
<evidence type="ECO:0000313" key="3">
    <source>
        <dbReference type="Proteomes" id="UP000187209"/>
    </source>
</evidence>
<keyword evidence="3" id="KW-1185">Reference proteome</keyword>
<accession>A0A1R2C5L6</accession>
<name>A0A1R2C5L6_9CILI</name>
<dbReference type="PROSITE" id="PS50812">
    <property type="entry name" value="PWWP"/>
    <property type="match status" value="1"/>
</dbReference>
<dbReference type="SMART" id="SM00293">
    <property type="entry name" value="PWWP"/>
    <property type="match status" value="1"/>
</dbReference>
<reference evidence="2 3" key="1">
    <citation type="submission" date="2016-11" db="EMBL/GenBank/DDBJ databases">
        <title>The macronuclear genome of Stentor coeruleus: a giant cell with tiny introns.</title>
        <authorList>
            <person name="Slabodnick M."/>
            <person name="Ruby J.G."/>
            <person name="Reiff S.B."/>
            <person name="Swart E.C."/>
            <person name="Gosai S."/>
            <person name="Prabakaran S."/>
            <person name="Witkowska E."/>
            <person name="Larue G.E."/>
            <person name="Fisher S."/>
            <person name="Freeman R.M."/>
            <person name="Gunawardena J."/>
            <person name="Chu W."/>
            <person name="Stover N.A."/>
            <person name="Gregory B.D."/>
            <person name="Nowacki M."/>
            <person name="Derisi J."/>
            <person name="Roy S.W."/>
            <person name="Marshall W.F."/>
            <person name="Sood P."/>
        </authorList>
    </citation>
    <scope>NUCLEOTIDE SEQUENCE [LARGE SCALE GENOMIC DNA]</scope>
    <source>
        <strain evidence="2">WM001</strain>
    </source>
</reference>
<dbReference type="SUPFAM" id="SSF63748">
    <property type="entry name" value="Tudor/PWWP/MBT"/>
    <property type="match status" value="1"/>
</dbReference>
<dbReference type="CDD" id="cd05162">
    <property type="entry name" value="PWWP"/>
    <property type="match status" value="1"/>
</dbReference>
<proteinExistence type="predicted"/>
<organism evidence="2 3">
    <name type="scientific">Stentor coeruleus</name>
    <dbReference type="NCBI Taxonomy" id="5963"/>
    <lineage>
        <taxon>Eukaryota</taxon>
        <taxon>Sar</taxon>
        <taxon>Alveolata</taxon>
        <taxon>Ciliophora</taxon>
        <taxon>Postciliodesmatophora</taxon>
        <taxon>Heterotrichea</taxon>
        <taxon>Heterotrichida</taxon>
        <taxon>Stentoridae</taxon>
        <taxon>Stentor</taxon>
    </lineage>
</organism>
<dbReference type="Pfam" id="PF00855">
    <property type="entry name" value="PWWP"/>
    <property type="match status" value="1"/>
</dbReference>
<dbReference type="AlphaFoldDB" id="A0A1R2C5L6"/>
<feature type="domain" description="PWWP" evidence="1">
    <location>
        <begin position="5"/>
        <end position="55"/>
    </location>
</feature>
<evidence type="ECO:0000313" key="2">
    <source>
        <dbReference type="EMBL" id="OMJ84303.1"/>
    </source>
</evidence>
<sequence length="329" mass="37653">MEISIGDIVWAKVDGYPEWPAVVAQIEGSNATVHFIGDKTHAIYEKEKLKKFADAVPEKKKRWLELSYRAAKKLVTPVDLETLVKVNENIMKKMQKAKKRPREPSTQPPNISLNEKIANLHRLLDMKIYAPREENESKKHKAGGLVKKAEILNSFTISKICQSDSPKYTIEDIIMTFDKILSLDISLTLFHSTKIIRTLKLFRNFLEMSPDADVRKLVRISEKILNHWNKLIVLSEIVNAEDSGIEKREEKINLRQNLIDNLAQKGFIGITALNYSKKIEKALKEVYTNEDSDFMSKYRSVIKEVKEMPSDSVDSMITRIKGGGRNALL</sequence>
<dbReference type="Gene3D" id="2.30.30.140">
    <property type="match status" value="1"/>
</dbReference>
<dbReference type="OrthoDB" id="62853at2759"/>
<dbReference type="InterPro" id="IPR000313">
    <property type="entry name" value="PWWP_dom"/>
</dbReference>
<dbReference type="EMBL" id="MPUH01000273">
    <property type="protein sequence ID" value="OMJ84303.1"/>
    <property type="molecule type" value="Genomic_DNA"/>
</dbReference>
<dbReference type="Proteomes" id="UP000187209">
    <property type="component" value="Unassembled WGS sequence"/>
</dbReference>
<protein>
    <recommendedName>
        <fullName evidence="1">PWWP domain-containing protein</fullName>
    </recommendedName>
</protein>